<dbReference type="Gene3D" id="2.30.30.290">
    <property type="entry name" value="YopX-like domains"/>
    <property type="match status" value="1"/>
</dbReference>
<gene>
    <name evidence="2" type="ORF">HMPREF0083_01064</name>
</gene>
<name>U1X8F5_ANEAE</name>
<dbReference type="GeneID" id="92841306"/>
<comment type="caution">
    <text evidence="2">The sequence shown here is derived from an EMBL/GenBank/DDBJ whole genome shotgun (WGS) entry which is preliminary data.</text>
</comment>
<dbReference type="InterPro" id="IPR019096">
    <property type="entry name" value="YopX_protein"/>
</dbReference>
<dbReference type="Proteomes" id="UP000016511">
    <property type="component" value="Unassembled WGS sequence"/>
</dbReference>
<dbReference type="Gene3D" id="3.30.1490.160">
    <property type="entry name" value="ctc02137 like domains"/>
    <property type="match status" value="1"/>
</dbReference>
<dbReference type="EMBL" id="AWSJ01000066">
    <property type="protein sequence ID" value="ERI10808.1"/>
    <property type="molecule type" value="Genomic_DNA"/>
</dbReference>
<evidence type="ECO:0000259" key="1">
    <source>
        <dbReference type="Pfam" id="PF09643"/>
    </source>
</evidence>
<accession>U1X8F5</accession>
<protein>
    <recommendedName>
        <fullName evidence="1">YopX protein domain-containing protein</fullName>
    </recommendedName>
</protein>
<proteinExistence type="predicted"/>
<dbReference type="HOGENOM" id="CLU_107462_3_1_9"/>
<reference evidence="2 3" key="1">
    <citation type="submission" date="2013-08" db="EMBL/GenBank/DDBJ databases">
        <authorList>
            <person name="Weinstock G."/>
            <person name="Sodergren E."/>
            <person name="Wylie T."/>
            <person name="Fulton L."/>
            <person name="Fulton R."/>
            <person name="Fronick C."/>
            <person name="O'Laughlin M."/>
            <person name="Godfrey J."/>
            <person name="Miner T."/>
            <person name="Herter B."/>
            <person name="Appelbaum E."/>
            <person name="Cordes M."/>
            <person name="Lek S."/>
            <person name="Wollam A."/>
            <person name="Pepin K.H."/>
            <person name="Palsikar V.B."/>
            <person name="Mitreva M."/>
            <person name="Wilson R.K."/>
        </authorList>
    </citation>
    <scope>NUCLEOTIDE SEQUENCE [LARGE SCALE GENOMIC DNA]</scope>
    <source>
        <strain evidence="2 3">ATCC 12856</strain>
    </source>
</reference>
<dbReference type="AlphaFoldDB" id="U1X8F5"/>
<dbReference type="SUPFAM" id="SSF159006">
    <property type="entry name" value="YopX-like"/>
    <property type="match status" value="1"/>
</dbReference>
<dbReference type="Pfam" id="PF09643">
    <property type="entry name" value="YopX"/>
    <property type="match status" value="1"/>
</dbReference>
<dbReference type="RefSeq" id="WP_021624257.1">
    <property type="nucleotide sequence ID" value="NZ_KE952897.1"/>
</dbReference>
<feature type="domain" description="YopX protein" evidence="1">
    <location>
        <begin position="6"/>
        <end position="152"/>
    </location>
</feature>
<dbReference type="STRING" id="649747.HMPREF0083_01064"/>
<organism evidence="2 3">
    <name type="scientific">Aneurinibacillus aneurinilyticus ATCC 12856</name>
    <dbReference type="NCBI Taxonomy" id="649747"/>
    <lineage>
        <taxon>Bacteria</taxon>
        <taxon>Bacillati</taxon>
        <taxon>Bacillota</taxon>
        <taxon>Bacilli</taxon>
        <taxon>Bacillales</taxon>
        <taxon>Paenibacillaceae</taxon>
        <taxon>Aneurinibacillus group</taxon>
        <taxon>Aneurinibacillus</taxon>
    </lineage>
</organism>
<dbReference type="PATRIC" id="fig|649747.3.peg.964"/>
<dbReference type="InterPro" id="IPR023385">
    <property type="entry name" value="YopX-like_C"/>
</dbReference>
<evidence type="ECO:0000313" key="2">
    <source>
        <dbReference type="EMBL" id="ERI10808.1"/>
    </source>
</evidence>
<keyword evidence="3" id="KW-1185">Reference proteome</keyword>
<evidence type="ECO:0000313" key="3">
    <source>
        <dbReference type="Proteomes" id="UP000016511"/>
    </source>
</evidence>
<sequence>MREHMYRAWDKERNVMVYPNQIYPKGQYQMLLHDIAANRKGLALQHFQYDGDVFAAPNWEDVDAYFMQYTGIKDTDNQNIYEGDILIVQSMLTEMTLPYKAEVVWDRYRFALRELRKNVFGNAIPYSNVIADPSYFNLKIIGNVYENMGLLEEQHG</sequence>